<sequence length="576" mass="60509">MDAGLALKTLETLRGVNDLAHVDVGLIKGAELGGLVIALVSGVEHAREWNVLTHHRGRHRLGDALPHREGVPERPGGVPDRRLGLDRAVGDDLGDAFLAVLLGGVADHVAASSLIEVHIDIGHRDAVGVEEPLEEEAVSDGVKLGDAEGVRDERAGRRSSARAHADPALFGVTTQVGGDEEVAREPHLAHDTHFIRRLRAVLVGDAVGIAHRETALDLLDQPRLLILTGGNRETRHEVRALVERHVAPFGDEQGVVARLGQLAPDLAHLARRLEVEVARGEAEALRVIHRGAGTDAEQDVVGVSVTGVDVVEIVGGQQWDVEASGDAQEIVAVAALDAEPVVHQLAEVVVLAEDVPEVRGCGERAIVVARLQPAVDLARGASGRADDSLAVGLEQVAVDPGLAVEALKARQAREAEQVVQTLGCLGPHGHMGVRLTTLGGALAVLTGALVIAAPEVEGCPLESALRGVVALHADDRLDPGFFATLVEVIGAVEVSVVAHREGRHLQSGGLAEQVAQAGGTVEHGVLGVHVEVHEVLARHSCRTPSHGSRARAQRRAQAVMLRRRIGGSRHVGRASP</sequence>
<accession>A0A6J7C2G7</accession>
<reference evidence="1" key="1">
    <citation type="submission" date="2020-05" db="EMBL/GenBank/DDBJ databases">
        <authorList>
            <person name="Chiriac C."/>
            <person name="Salcher M."/>
            <person name="Ghai R."/>
            <person name="Kavagutti S V."/>
        </authorList>
    </citation>
    <scope>NUCLEOTIDE SEQUENCE</scope>
</reference>
<gene>
    <name evidence="1" type="ORF">UFOPK3268_01224</name>
</gene>
<dbReference type="AntiFam" id="ANF00080">
    <property type="entry name" value="Shadow ORF (opposite dnaE)"/>
</dbReference>
<dbReference type="AlphaFoldDB" id="A0A6J7C2G7"/>
<name>A0A6J7C2G7_9ZZZZ</name>
<protein>
    <submittedName>
        <fullName evidence="1">Unannotated protein</fullName>
    </submittedName>
</protein>
<organism evidence="1">
    <name type="scientific">freshwater metagenome</name>
    <dbReference type="NCBI Taxonomy" id="449393"/>
    <lineage>
        <taxon>unclassified sequences</taxon>
        <taxon>metagenomes</taxon>
        <taxon>ecological metagenomes</taxon>
    </lineage>
</organism>
<dbReference type="EMBL" id="CAFBIZ010000166">
    <property type="protein sequence ID" value="CAB4851354.1"/>
    <property type="molecule type" value="Genomic_DNA"/>
</dbReference>
<evidence type="ECO:0000313" key="1">
    <source>
        <dbReference type="EMBL" id="CAB4851354.1"/>
    </source>
</evidence>
<proteinExistence type="predicted"/>